<dbReference type="EMBL" id="ABXJ01000102">
    <property type="protein sequence ID" value="EEA90058.1"/>
    <property type="molecule type" value="Genomic_DNA"/>
</dbReference>
<dbReference type="STRING" id="445975.COLSTE_01762"/>
<feature type="domain" description="Glycosyltransferase 2-like" evidence="1">
    <location>
        <begin position="3"/>
        <end position="74"/>
    </location>
</feature>
<comment type="caution">
    <text evidence="2">The sequence shown here is derived from an EMBL/GenBank/DDBJ whole genome shotgun (WGS) entry which is preliminary data.</text>
</comment>
<protein>
    <submittedName>
        <fullName evidence="2">Glycosyltransferase, group 2 family protein</fullName>
    </submittedName>
</protein>
<proteinExistence type="predicted"/>
<dbReference type="Gene3D" id="3.90.550.10">
    <property type="entry name" value="Spore Coat Polysaccharide Biosynthesis Protein SpsA, Chain A"/>
    <property type="match status" value="1"/>
</dbReference>
<accession>B6GCD9</accession>
<sequence>MRLISHCEATYIFPCDQDDIWNPSKIESMVEIMEAHPDLDVLACSVEPIYEVGSQMTDAGSFEAEPGQELFEREDFSPNFMYIRHPGCSYCVRTSFVKRILPYWEEGYPHDAVLWRFAVLEGGAGVINERLIKFRRHEGNASDRRKQTRQDRIADVDYYIDFIEHAERFAADDFRCGAEAEKLLVDCRNWLDARKNLLCTGSLMAAIECLKRRRFYKSNRGLVLDLSFAWLKGLKV</sequence>
<reference evidence="2 3" key="1">
    <citation type="submission" date="2008-10" db="EMBL/GenBank/DDBJ databases">
        <title>Draft genome sequence of Collinsella stercoris (DSM 13279).</title>
        <authorList>
            <person name="Sudarsanam P."/>
            <person name="Ley R."/>
            <person name="Guruge J."/>
            <person name="Turnbaugh P.J."/>
            <person name="Mahowald M."/>
            <person name="Liep D."/>
            <person name="Gordon J."/>
        </authorList>
    </citation>
    <scope>NUCLEOTIDE SEQUENCE [LARGE SCALE GENOMIC DNA]</scope>
    <source>
        <strain evidence="2 3">DSM 13279</strain>
    </source>
</reference>
<evidence type="ECO:0000313" key="2">
    <source>
        <dbReference type="EMBL" id="EEA90058.1"/>
    </source>
</evidence>
<dbReference type="Pfam" id="PF00535">
    <property type="entry name" value="Glycos_transf_2"/>
    <property type="match status" value="1"/>
</dbReference>
<evidence type="ECO:0000313" key="3">
    <source>
        <dbReference type="Proteomes" id="UP000003560"/>
    </source>
</evidence>
<dbReference type="AlphaFoldDB" id="B6GCD9"/>
<dbReference type="InterPro" id="IPR001173">
    <property type="entry name" value="Glyco_trans_2-like"/>
</dbReference>
<organism evidence="2 3">
    <name type="scientific">Collinsella stercoris DSM 13279</name>
    <dbReference type="NCBI Taxonomy" id="445975"/>
    <lineage>
        <taxon>Bacteria</taxon>
        <taxon>Bacillati</taxon>
        <taxon>Actinomycetota</taxon>
        <taxon>Coriobacteriia</taxon>
        <taxon>Coriobacteriales</taxon>
        <taxon>Coriobacteriaceae</taxon>
        <taxon>Collinsella</taxon>
    </lineage>
</organism>
<dbReference type="eggNOG" id="COG1216">
    <property type="taxonomic scope" value="Bacteria"/>
</dbReference>
<reference evidence="2 3" key="2">
    <citation type="submission" date="2008-10" db="EMBL/GenBank/DDBJ databases">
        <authorList>
            <person name="Fulton L."/>
            <person name="Clifton S."/>
            <person name="Fulton B."/>
            <person name="Xu J."/>
            <person name="Minx P."/>
            <person name="Pepin K.H."/>
            <person name="Johnson M."/>
            <person name="Thiruvilangam P."/>
            <person name="Bhonagiri V."/>
            <person name="Nash W.E."/>
            <person name="Mardis E.R."/>
            <person name="Wilson R.K."/>
        </authorList>
    </citation>
    <scope>NUCLEOTIDE SEQUENCE [LARGE SCALE GENOMIC DNA]</scope>
    <source>
        <strain evidence="2 3">DSM 13279</strain>
    </source>
</reference>
<dbReference type="Proteomes" id="UP000003560">
    <property type="component" value="Unassembled WGS sequence"/>
</dbReference>
<dbReference type="GO" id="GO:0016740">
    <property type="term" value="F:transferase activity"/>
    <property type="evidence" value="ECO:0007669"/>
    <property type="project" value="UniProtKB-KW"/>
</dbReference>
<dbReference type="HOGENOM" id="CLU_025996_2_0_11"/>
<keyword evidence="2" id="KW-0808">Transferase</keyword>
<dbReference type="SUPFAM" id="SSF53448">
    <property type="entry name" value="Nucleotide-diphospho-sugar transferases"/>
    <property type="match status" value="1"/>
</dbReference>
<gene>
    <name evidence="2" type="ORF">COLSTE_01762</name>
</gene>
<keyword evidence="3" id="KW-1185">Reference proteome</keyword>
<evidence type="ECO:0000259" key="1">
    <source>
        <dbReference type="Pfam" id="PF00535"/>
    </source>
</evidence>
<dbReference type="InterPro" id="IPR029044">
    <property type="entry name" value="Nucleotide-diphossugar_trans"/>
</dbReference>
<name>B6GCD9_9ACTN</name>